<feature type="region of interest" description="Disordered" evidence="1">
    <location>
        <begin position="103"/>
        <end position="135"/>
    </location>
</feature>
<evidence type="ECO:0000256" key="1">
    <source>
        <dbReference type="SAM" id="MobiDB-lite"/>
    </source>
</evidence>
<comment type="caution">
    <text evidence="2">The sequence shown here is derived from an EMBL/GenBank/DDBJ whole genome shotgun (WGS) entry which is preliminary data.</text>
</comment>
<accession>A0A8X6RLB8</accession>
<protein>
    <submittedName>
        <fullName evidence="2">Uncharacterized protein</fullName>
    </submittedName>
</protein>
<evidence type="ECO:0000313" key="3">
    <source>
        <dbReference type="Proteomes" id="UP000887159"/>
    </source>
</evidence>
<organism evidence="2 3">
    <name type="scientific">Trichonephila clavipes</name>
    <name type="common">Golden silk orbweaver</name>
    <name type="synonym">Nephila clavipes</name>
    <dbReference type="NCBI Taxonomy" id="2585209"/>
    <lineage>
        <taxon>Eukaryota</taxon>
        <taxon>Metazoa</taxon>
        <taxon>Ecdysozoa</taxon>
        <taxon>Arthropoda</taxon>
        <taxon>Chelicerata</taxon>
        <taxon>Arachnida</taxon>
        <taxon>Araneae</taxon>
        <taxon>Araneomorphae</taxon>
        <taxon>Entelegynae</taxon>
        <taxon>Araneoidea</taxon>
        <taxon>Nephilidae</taxon>
        <taxon>Trichonephila</taxon>
    </lineage>
</organism>
<reference evidence="2" key="1">
    <citation type="submission" date="2020-08" db="EMBL/GenBank/DDBJ databases">
        <title>Multicomponent nature underlies the extraordinary mechanical properties of spider dragline silk.</title>
        <authorList>
            <person name="Kono N."/>
            <person name="Nakamura H."/>
            <person name="Mori M."/>
            <person name="Yoshida Y."/>
            <person name="Ohtoshi R."/>
            <person name="Malay A.D."/>
            <person name="Moran D.A.P."/>
            <person name="Tomita M."/>
            <person name="Numata K."/>
            <person name="Arakawa K."/>
        </authorList>
    </citation>
    <scope>NUCLEOTIDE SEQUENCE</scope>
</reference>
<dbReference type="EMBL" id="BMAU01021190">
    <property type="protein sequence ID" value="GFX96310.1"/>
    <property type="molecule type" value="Genomic_DNA"/>
</dbReference>
<gene>
    <name evidence="2" type="ORF">TNCV_2291981</name>
</gene>
<evidence type="ECO:0000313" key="2">
    <source>
        <dbReference type="EMBL" id="GFX96310.1"/>
    </source>
</evidence>
<sequence>MIAQTVKQRNDVLIAKAIIHRFLALVQPGYSKKEITAIKIKDKISYPEARRVVSSRTPVSGKSYASATRKTYISTAIQVDASTAPTSAIAATMTPKNVAVDTLKSVSPPRDHKKNRKTRIKESGCNPTKKEVEPL</sequence>
<proteinExistence type="predicted"/>
<dbReference type="Proteomes" id="UP000887159">
    <property type="component" value="Unassembled WGS sequence"/>
</dbReference>
<keyword evidence="3" id="KW-1185">Reference proteome</keyword>
<name>A0A8X6RLB8_TRICX</name>
<dbReference type="AlphaFoldDB" id="A0A8X6RLB8"/>